<dbReference type="Gene3D" id="3.20.20.150">
    <property type="entry name" value="Divalent-metal-dependent TIM barrel enzymes"/>
    <property type="match status" value="1"/>
</dbReference>
<dbReference type="InterPro" id="IPR050417">
    <property type="entry name" value="Sugar_Epim/Isomerase"/>
</dbReference>
<reference evidence="4 5" key="1">
    <citation type="submission" date="2019-02" db="EMBL/GenBank/DDBJ databases">
        <title>Investigation of anaerobic lignin degradation for improved lignocellulosic biofuels.</title>
        <authorList>
            <person name="Deangelis K."/>
        </authorList>
    </citation>
    <scope>NUCLEOTIDE SEQUENCE [LARGE SCALE GENOMIC DNA]</scope>
    <source>
        <strain evidence="4 5">159R</strain>
    </source>
</reference>
<dbReference type="NCBIfam" id="TIGR00542">
    <property type="entry name" value="hxl6Piso_put"/>
    <property type="match status" value="1"/>
</dbReference>
<dbReference type="NCBIfam" id="NF009688">
    <property type="entry name" value="PRK13209.1"/>
    <property type="match status" value="1"/>
</dbReference>
<dbReference type="GO" id="GO:0019852">
    <property type="term" value="P:L-ascorbic acid metabolic process"/>
    <property type="evidence" value="ECO:0007669"/>
    <property type="project" value="TreeGrafter"/>
</dbReference>
<dbReference type="InterPro" id="IPR004560">
    <property type="entry name" value="L-Ru-5P_3-Epase"/>
</dbReference>
<accession>A0A4R1NL36</accession>
<evidence type="ECO:0000259" key="3">
    <source>
        <dbReference type="Pfam" id="PF01261"/>
    </source>
</evidence>
<dbReference type="GO" id="GO:0034015">
    <property type="term" value="F:L-ribulose-5-phosphate 3-epimerase activity"/>
    <property type="evidence" value="ECO:0007669"/>
    <property type="project" value="TreeGrafter"/>
</dbReference>
<feature type="domain" description="Xylose isomerase-like TIM barrel" evidence="3">
    <location>
        <begin position="33"/>
        <end position="284"/>
    </location>
</feature>
<sequence>MLDNDGKPADKRICLGIYEKALPLQLDWPQRLDTARDLGFDFLEISIDEQPERQRRLDWDRRERLAFTQAKLDSGVAVPSMCLSAHRRFPFGSRDGIIRQRAYQLMEKALALAVDLGIRNIQLAGYDVYYEPSDRHTRARFIDGIHWAVEQAAKAQVMLSIEVMDTTFINSISKWLEFDQLIQNPWFTVYPDLGNLSAWGNNVAGELTKGINKITAIHLKDTSPVTPDSPGKFRDVPFGDGCVDFVNAFETLRELDYRGPYLLEMWARGKTDDIDRVRYAKTWIEQQMRLGGLAC</sequence>
<dbReference type="InterPro" id="IPR013022">
    <property type="entry name" value="Xyl_isomerase-like_TIM-brl"/>
</dbReference>
<dbReference type="SUPFAM" id="SSF51658">
    <property type="entry name" value="Xylose isomerase-like"/>
    <property type="match status" value="1"/>
</dbReference>
<evidence type="ECO:0000256" key="2">
    <source>
        <dbReference type="NCBIfam" id="TIGR00542"/>
    </source>
</evidence>
<gene>
    <name evidence="4" type="ORF">EZJ58_3083</name>
</gene>
<dbReference type="RefSeq" id="WP_132923680.1">
    <property type="nucleotide sequence ID" value="NZ_SJOI01000001.1"/>
</dbReference>
<organism evidence="4 5">
    <name type="scientific">Sodalis ligni</name>
    <dbReference type="NCBI Taxonomy" id="2697027"/>
    <lineage>
        <taxon>Bacteria</taxon>
        <taxon>Pseudomonadati</taxon>
        <taxon>Pseudomonadota</taxon>
        <taxon>Gammaproteobacteria</taxon>
        <taxon>Enterobacterales</taxon>
        <taxon>Bruguierivoracaceae</taxon>
        <taxon>Sodalis</taxon>
    </lineage>
</organism>
<protein>
    <recommendedName>
        <fullName evidence="2">L-ribulose-5-phosphate 3-epimerase</fullName>
    </recommendedName>
</protein>
<dbReference type="NCBIfam" id="NF009689">
    <property type="entry name" value="PRK13210.1"/>
    <property type="match status" value="1"/>
</dbReference>
<evidence type="ECO:0000256" key="1">
    <source>
        <dbReference type="ARBA" id="ARBA00023235"/>
    </source>
</evidence>
<dbReference type="Proteomes" id="UP000294555">
    <property type="component" value="Unassembled WGS sequence"/>
</dbReference>
<dbReference type="PANTHER" id="PTHR43489:SF1">
    <property type="entry name" value="L-RIBULOSE-5-PHOSPHATE 3-EPIMERASE SGBU-RELATED"/>
    <property type="match status" value="1"/>
</dbReference>
<dbReference type="AlphaFoldDB" id="A0A4R1NL36"/>
<keyword evidence="1" id="KW-0413">Isomerase</keyword>
<evidence type="ECO:0000313" key="5">
    <source>
        <dbReference type="Proteomes" id="UP000294555"/>
    </source>
</evidence>
<dbReference type="Pfam" id="PF01261">
    <property type="entry name" value="AP_endonuc_2"/>
    <property type="match status" value="1"/>
</dbReference>
<dbReference type="InterPro" id="IPR036237">
    <property type="entry name" value="Xyl_isomerase-like_sf"/>
</dbReference>
<proteinExistence type="predicted"/>
<keyword evidence="5" id="KW-1185">Reference proteome</keyword>
<dbReference type="GO" id="GO:0016861">
    <property type="term" value="F:intramolecular oxidoreductase activity, interconverting aldoses and ketoses"/>
    <property type="evidence" value="ECO:0007669"/>
    <property type="project" value="InterPro"/>
</dbReference>
<dbReference type="EMBL" id="SJOI01000001">
    <property type="protein sequence ID" value="TCL04930.1"/>
    <property type="molecule type" value="Genomic_DNA"/>
</dbReference>
<dbReference type="PANTHER" id="PTHR43489">
    <property type="entry name" value="ISOMERASE"/>
    <property type="match status" value="1"/>
</dbReference>
<name>A0A4R1NL36_9GAMM</name>
<comment type="caution">
    <text evidence="4">The sequence shown here is derived from an EMBL/GenBank/DDBJ whole genome shotgun (WGS) entry which is preliminary data.</text>
</comment>
<dbReference type="OrthoDB" id="3185623at2"/>
<evidence type="ECO:0000313" key="4">
    <source>
        <dbReference type="EMBL" id="TCL04930.1"/>
    </source>
</evidence>